<evidence type="ECO:0000313" key="2">
    <source>
        <dbReference type="Proteomes" id="UP000242637"/>
    </source>
</evidence>
<dbReference type="EMBL" id="LT906453">
    <property type="protein sequence ID" value="SNV18531.1"/>
    <property type="molecule type" value="Genomic_DNA"/>
</dbReference>
<sequence>MDLFVEVIEFFSPCMDKFSVGRRLLHFIVDEIQESLLLAEQIRRVVAGLYGVGRCQQLPLFCAYLDYSPCRVLGRIDPHGVRLVV</sequence>
<gene>
    <name evidence="1" type="ORF">SAMEA4475696_00479</name>
</gene>
<proteinExistence type="predicted"/>
<organism evidence="1 2">
    <name type="scientific">Dermatophilus congolensis</name>
    <dbReference type="NCBI Taxonomy" id="1863"/>
    <lineage>
        <taxon>Bacteria</taxon>
        <taxon>Bacillati</taxon>
        <taxon>Actinomycetota</taxon>
        <taxon>Actinomycetes</taxon>
        <taxon>Micrococcales</taxon>
        <taxon>Dermatophilaceae</taxon>
        <taxon>Dermatophilus</taxon>
    </lineage>
</organism>
<accession>A0A239V8N2</accession>
<dbReference type="AlphaFoldDB" id="A0A239V8N2"/>
<dbReference type="Proteomes" id="UP000242637">
    <property type="component" value="Chromosome 1"/>
</dbReference>
<dbReference type="STRING" id="1121387.GCA_000429885_01581"/>
<reference evidence="1 2" key="1">
    <citation type="submission" date="2017-06" db="EMBL/GenBank/DDBJ databases">
        <authorList>
            <consortium name="Pathogen Informatics"/>
        </authorList>
    </citation>
    <scope>NUCLEOTIDE SEQUENCE [LARGE SCALE GENOMIC DNA]</scope>
    <source>
        <strain evidence="1 2">NCTC13039</strain>
    </source>
</reference>
<protein>
    <submittedName>
        <fullName evidence="1">Uncharacterized protein</fullName>
    </submittedName>
</protein>
<keyword evidence="2" id="KW-1185">Reference proteome</keyword>
<dbReference type="KEGG" id="dco:SAMEA4475696_0479"/>
<name>A0A239V8N2_9MICO</name>
<evidence type="ECO:0000313" key="1">
    <source>
        <dbReference type="EMBL" id="SNV18531.1"/>
    </source>
</evidence>